<evidence type="ECO:0000259" key="5">
    <source>
        <dbReference type="Pfam" id="PF13087"/>
    </source>
</evidence>
<keyword evidence="7" id="KW-0067">ATP-binding</keyword>
<reference evidence="7 8" key="1">
    <citation type="submission" date="2016-07" db="EMBL/GenBank/DDBJ databases">
        <title>Characterization of isolates of Eisenbergiella tayi derived from blood cultures, using whole genome sequencing.</title>
        <authorList>
            <person name="Burdz T."/>
            <person name="Wiebe D."/>
            <person name="Huynh C."/>
            <person name="Bernard K."/>
        </authorList>
    </citation>
    <scope>NUCLEOTIDE SEQUENCE [LARGE SCALE GENOMIC DNA]</scope>
    <source>
        <strain evidence="7 8">NML 120489</strain>
    </source>
</reference>
<evidence type="ECO:0000259" key="3">
    <source>
        <dbReference type="Pfam" id="PF11784"/>
    </source>
</evidence>
<keyword evidence="7" id="KW-0547">Nucleotide-binding</keyword>
<dbReference type="InterPro" id="IPR041677">
    <property type="entry name" value="DNA2/NAM7_AAA_11"/>
</dbReference>
<feature type="compositionally biased region" description="Basic and acidic residues" evidence="2">
    <location>
        <begin position="1910"/>
        <end position="1922"/>
    </location>
</feature>
<feature type="domain" description="Restriction endonuclease type II-like" evidence="6">
    <location>
        <begin position="1615"/>
        <end position="1708"/>
    </location>
</feature>
<evidence type="ECO:0000259" key="6">
    <source>
        <dbReference type="Pfam" id="PF18741"/>
    </source>
</evidence>
<dbReference type="Pfam" id="PF13086">
    <property type="entry name" value="AAA_11"/>
    <property type="match status" value="2"/>
</dbReference>
<dbReference type="EMBL" id="MCGI01000004">
    <property type="protein sequence ID" value="ODM09890.1"/>
    <property type="molecule type" value="Genomic_DNA"/>
</dbReference>
<dbReference type="RefSeq" id="WP_069158281.1">
    <property type="nucleotide sequence ID" value="NZ_DBFYTC010000126.1"/>
</dbReference>
<dbReference type="Pfam" id="PF11784">
    <property type="entry name" value="DUF3320"/>
    <property type="match status" value="1"/>
</dbReference>
<dbReference type="CDD" id="cd18808">
    <property type="entry name" value="SF1_C_Upf1"/>
    <property type="match status" value="1"/>
</dbReference>
<dbReference type="Pfam" id="PF13087">
    <property type="entry name" value="AAA_12"/>
    <property type="match status" value="1"/>
</dbReference>
<dbReference type="FunFam" id="3.40.50.300:FF:002063">
    <property type="entry name" value="DNA helicase related protein"/>
    <property type="match status" value="1"/>
</dbReference>
<dbReference type="Gene3D" id="3.40.50.300">
    <property type="entry name" value="P-loop containing nucleotide triphosphate hydrolases"/>
    <property type="match status" value="3"/>
</dbReference>
<dbReference type="GO" id="GO:0003678">
    <property type="term" value="F:DNA helicase activity"/>
    <property type="evidence" value="ECO:0007669"/>
    <property type="project" value="UniProtKB-EC"/>
</dbReference>
<dbReference type="GO" id="GO:0016787">
    <property type="term" value="F:hydrolase activity"/>
    <property type="evidence" value="ECO:0007669"/>
    <property type="project" value="UniProtKB-KW"/>
</dbReference>
<evidence type="ECO:0000256" key="2">
    <source>
        <dbReference type="SAM" id="MobiDB-lite"/>
    </source>
</evidence>
<gene>
    <name evidence="7" type="primary">recD2_3</name>
    <name evidence="7" type="ORF">BEH84_04258</name>
</gene>
<dbReference type="PANTHER" id="PTHR10887:SF530">
    <property type="entry name" value="SUPERFAMILY I DNA HELICASES"/>
    <property type="match status" value="1"/>
</dbReference>
<keyword evidence="1" id="KW-0175">Coiled coil</keyword>
<proteinExistence type="predicted"/>
<dbReference type="InterPro" id="IPR045055">
    <property type="entry name" value="DNA2/NAM7-like"/>
</dbReference>
<dbReference type="InterPro" id="IPR041679">
    <property type="entry name" value="DNA2/NAM7-like_C"/>
</dbReference>
<feature type="coiled-coil region" evidence="1">
    <location>
        <begin position="868"/>
        <end position="895"/>
    </location>
</feature>
<keyword evidence="7" id="KW-0347">Helicase</keyword>
<name>A0A1E3AMI1_9FIRM</name>
<organism evidence="7 8">
    <name type="scientific">Eisenbergiella tayi</name>
    <dbReference type="NCBI Taxonomy" id="1432052"/>
    <lineage>
        <taxon>Bacteria</taxon>
        <taxon>Bacillati</taxon>
        <taxon>Bacillota</taxon>
        <taxon>Clostridia</taxon>
        <taxon>Lachnospirales</taxon>
        <taxon>Lachnospiraceae</taxon>
        <taxon>Eisenbergiella</taxon>
    </lineage>
</organism>
<dbReference type="Pfam" id="PF13195">
    <property type="entry name" value="DUF4011"/>
    <property type="match status" value="1"/>
</dbReference>
<dbReference type="InterPro" id="IPR047187">
    <property type="entry name" value="SF1_C_Upf1"/>
</dbReference>
<evidence type="ECO:0000313" key="8">
    <source>
        <dbReference type="Proteomes" id="UP000095003"/>
    </source>
</evidence>
<keyword evidence="7" id="KW-0378">Hydrolase</keyword>
<feature type="domain" description="DNA2/NAM7 helicase helicase" evidence="4">
    <location>
        <begin position="1315"/>
        <end position="1355"/>
    </location>
</feature>
<evidence type="ECO:0000313" key="7">
    <source>
        <dbReference type="EMBL" id="ODM09890.1"/>
    </source>
</evidence>
<feature type="domain" description="DNA2/NAM7 helicase helicase" evidence="4">
    <location>
        <begin position="665"/>
        <end position="765"/>
    </location>
</feature>
<dbReference type="Pfam" id="PF18741">
    <property type="entry name" value="MTES_1575"/>
    <property type="match status" value="1"/>
</dbReference>
<evidence type="ECO:0000259" key="4">
    <source>
        <dbReference type="Pfam" id="PF13086"/>
    </source>
</evidence>
<dbReference type="InterPro" id="IPR049468">
    <property type="entry name" value="Restrct_endonuc-II-like_dom"/>
</dbReference>
<dbReference type="SUPFAM" id="SSF52540">
    <property type="entry name" value="P-loop containing nucleoside triphosphate hydrolases"/>
    <property type="match status" value="1"/>
</dbReference>
<feature type="region of interest" description="Disordered" evidence="2">
    <location>
        <begin position="1910"/>
        <end position="1930"/>
    </location>
</feature>
<comment type="caution">
    <text evidence="7">The sequence shown here is derived from an EMBL/GenBank/DDBJ whole genome shotgun (WGS) entry which is preliminary data.</text>
</comment>
<feature type="domain" description="DUF3320" evidence="3">
    <location>
        <begin position="1760"/>
        <end position="1808"/>
    </location>
</feature>
<dbReference type="GeneID" id="93302209"/>
<dbReference type="Proteomes" id="UP000095003">
    <property type="component" value="Unassembled WGS sequence"/>
</dbReference>
<protein>
    <submittedName>
        <fullName evidence="7">ATP-dependent RecD-like DNA helicase</fullName>
        <ecNumber evidence="7">3.6.4.12</ecNumber>
    </submittedName>
</protein>
<dbReference type="InterPro" id="IPR027417">
    <property type="entry name" value="P-loop_NTPase"/>
</dbReference>
<feature type="domain" description="DNA2/NAM7 helicase-like C-terminal" evidence="5">
    <location>
        <begin position="1373"/>
        <end position="1563"/>
    </location>
</feature>
<accession>A0A1E3AMI1</accession>
<dbReference type="EC" id="3.6.4.12" evidence="7"/>
<sequence length="1930" mass="218888">MSAVTVTGQFTGIINFAIQRSHIPVIRSLTITNCSSGTLYQLRLEIAMTPLVMEHWEQRLPVLESGKSIEISPVPLAVQEEFLYSMEDRSEGLLQVKVYEGEETIYEWQDTLELLGPEEWSGILMMPELAAVYVTPYHPRIVGLAARATGFLYQWTDCPSFTGYRTRNPEAVRLELAAVYTALQEQNLVCHIPQSGLDEVGQHIAMPVGVLDAKGGTPLELACLYASCLEAVGLHPLLIFMKSHVLAGCWLEDESFSVCETDEITALTKRMAEGITDITVVECLDFTAGRLVDFEQAQKHGKDWFSDPDNFLCAIDVAQCRRSGIQPLPERIREDGRIRLAEYEPQPEQLLLQKPVQAGFEENMPEEAAGPVSRQKVWERQLLDLSLRNTLLNFRMTRSTLQFLTADLYEWEDSLAKEKEFLISERPEGLPTRLFSSWLSPIETEQDLVKAIASAELDAGRIRTFLPLQELKENLKILYRNARKSMEENGANTLYIALGFLRWYESEVSERARYAPLILVPVELVRKARTGGYTVRMRQEEARVNITLLEMLRQFYGISIPGMAPLPEDGNGIDLALIFRTVRRSVMEKSRWDVEEFAFLGLFSFSRFIMWNDIHSRSRELMRNKVVKSLLDGQMKWETREDIVSEEELDERIAPEEAAVPLSADSSQLAAIAAAAGGESFVLHGPPGTGKSQTIANMIANALGQGKTVLFVAEKMAALTVVQRRLEAIGLDPFCLELHSNKANKRSVLEKLERTLEIGRIKHPEEYLRTAKQLGDLRRKLNEPVKALHKKRFLGISLYEAVCRYEERKNADRGLVFPSRLLTEGREEDIQEWREAVIRYAAAAGEIGDIRKTPFLSYQGRSYSQELKDFLCQDLEEAGRQLSRLREALHRFAAAYGFSDTLNRKELEAAAVLSEVIAEEGMLLGKIIDLGDISEVRSQTIRLLELGKELNKLEGQLFQRFNPAIRDIDGKELFRQWEGANSNRFLSRIFQCGRLKKQLKKYALHPEEIRKETMESDCILLNQFGSCREALAAVPEKLYSLFPEIWAGEITDWDKLERSLSRTFRLREALDGLEKKVDRDQIQKIIQEGRESFSTDAESFQQEWKRIKDILDRLRKEYGILTDGTELPGCCDGGKDWLKQLEKQFSGLKDGMNGLRDWVLFLQAEDGLLSRGLSCVQDAFREGGVASEELEMAWECSMYQTCIRDGINEEPALACFQGAAQEALIRQFRDMTENFRQLTVQELAAKLSSSIPVPGIQSADSSELGILQKVIRSKGRMLSIRKLFERAPTLLRRLCPCMLMSPISVAQYLDPSWPRFDLVIFDEASQLPTSEAVGAIARGKNCVVAGDPKQLPPTSFFASGRTDEEEQELEDGESLLEDCLALSMPEQYLQWHYRSGHESLIAYSNRRYYENRLYTFPSPDDRISRVKFVLTKGYYDKGRTKQNRAEAEAIAAEILRRLRTNPQDSIGVVTFSSAQQNLIEDLMEEAFSRDTELEVRNAALPEPVFIKNLENVQGDERDVILFSVGYGPDKNGKVSMNFGPLNKEGGWRRLNVAITRARKEMVVYSAILPEQIDLSRTRSEGVAGLKGFLEYARKGTQALPRRLGEKGEKNRILAREIAGALEERGYKACCGVGCSSYQIDVAVFSDKEQDSYILGILLDGENDRETKTAGDRYLLQPGILEGLGWNIIRVWTMEWLEAPEKERDRICRCLEKLNMGIETDNIKEKSDLTPDWESVKERKHLHPYRRAYREAALEKQGSPDTFYRTENREAICRVILKLLKAEAPISWGMLKKKILSLWSISRSGNQVEQILEEACGSLPLPVTYGGKTKFLWNPGQDPEAYAVYRTGEREKRPIEDICPQEIANAVREVLEEQISLSYSDFIRETAGKFGYSRAGTVIEASVARGLALAEEKGRAETEDGEKKKRVRLKA</sequence>
<evidence type="ECO:0000256" key="1">
    <source>
        <dbReference type="SAM" id="Coils"/>
    </source>
</evidence>
<dbReference type="InterPro" id="IPR025103">
    <property type="entry name" value="DUF4011"/>
</dbReference>
<dbReference type="PANTHER" id="PTHR10887">
    <property type="entry name" value="DNA2/NAM7 HELICASE FAMILY"/>
    <property type="match status" value="1"/>
</dbReference>
<dbReference type="InterPro" id="IPR021754">
    <property type="entry name" value="DUF3320"/>
</dbReference>
<dbReference type="PATRIC" id="fig|1432052.3.peg.4716"/>